<gene>
    <name evidence="2" type="ORF">ACFSBK_12055</name>
</gene>
<dbReference type="EC" id="2.3.-.-" evidence="2"/>
<dbReference type="CDD" id="cd04301">
    <property type="entry name" value="NAT_SF"/>
    <property type="match status" value="1"/>
</dbReference>
<dbReference type="EMBL" id="JBHUFF010000035">
    <property type="protein sequence ID" value="MFD1800567.1"/>
    <property type="molecule type" value="Genomic_DNA"/>
</dbReference>
<protein>
    <submittedName>
        <fullName evidence="2">GNAT family N-acetyltransferase</fullName>
        <ecNumber evidence="2">2.3.-.-</ecNumber>
    </submittedName>
</protein>
<dbReference type="Pfam" id="PF00583">
    <property type="entry name" value="Acetyltransf_1"/>
    <property type="match status" value="1"/>
</dbReference>
<keyword evidence="2" id="KW-0808">Transferase</keyword>
<comment type="caution">
    <text evidence="2">The sequence shown here is derived from an EMBL/GenBank/DDBJ whole genome shotgun (WGS) entry which is preliminary data.</text>
</comment>
<feature type="domain" description="N-acetyltransferase" evidence="1">
    <location>
        <begin position="1"/>
        <end position="116"/>
    </location>
</feature>
<evidence type="ECO:0000313" key="2">
    <source>
        <dbReference type="EMBL" id="MFD1800567.1"/>
    </source>
</evidence>
<dbReference type="SUPFAM" id="SSF55729">
    <property type="entry name" value="Acyl-CoA N-acyltransferases (Nat)"/>
    <property type="match status" value="1"/>
</dbReference>
<dbReference type="PROSITE" id="PS51186">
    <property type="entry name" value="GNAT"/>
    <property type="match status" value="1"/>
</dbReference>
<dbReference type="GO" id="GO:0016746">
    <property type="term" value="F:acyltransferase activity"/>
    <property type="evidence" value="ECO:0007669"/>
    <property type="project" value="UniProtKB-KW"/>
</dbReference>
<sequence length="116" mass="13881">MHIDPHRLNSAIKEKRVLIIERDELIGWLRFSYFWDSIPFIDMLYILEPFRNKKYGTALIDSFEWDMKLRGFNEIMTSTASEEYSQHLYHKLGFKSVGGFFPPKETYEIILTKNII</sequence>
<keyword evidence="2" id="KW-0012">Acyltransferase</keyword>
<keyword evidence="3" id="KW-1185">Reference proteome</keyword>
<dbReference type="Proteomes" id="UP001597285">
    <property type="component" value="Unassembled WGS sequence"/>
</dbReference>
<organism evidence="2 3">
    <name type="scientific">Carnobacterium antarcticum</name>
    <dbReference type="NCBI Taxonomy" id="2126436"/>
    <lineage>
        <taxon>Bacteria</taxon>
        <taxon>Bacillati</taxon>
        <taxon>Bacillota</taxon>
        <taxon>Bacilli</taxon>
        <taxon>Lactobacillales</taxon>
        <taxon>Carnobacteriaceae</taxon>
        <taxon>Carnobacterium</taxon>
    </lineage>
</organism>
<dbReference type="RefSeq" id="WP_231726801.1">
    <property type="nucleotide sequence ID" value="NZ_JBHSQC010000007.1"/>
</dbReference>
<proteinExistence type="predicted"/>
<name>A0ABW4NQ57_9LACT</name>
<reference evidence="3" key="1">
    <citation type="journal article" date="2019" name="Int. J. Syst. Evol. Microbiol.">
        <title>The Global Catalogue of Microorganisms (GCM) 10K type strain sequencing project: providing services to taxonomists for standard genome sequencing and annotation.</title>
        <authorList>
            <consortium name="The Broad Institute Genomics Platform"/>
            <consortium name="The Broad Institute Genome Sequencing Center for Infectious Disease"/>
            <person name="Wu L."/>
            <person name="Ma J."/>
        </authorList>
    </citation>
    <scope>NUCLEOTIDE SEQUENCE [LARGE SCALE GENOMIC DNA]</scope>
    <source>
        <strain evidence="3">KCTC 42143</strain>
    </source>
</reference>
<dbReference type="InterPro" id="IPR016181">
    <property type="entry name" value="Acyl_CoA_acyltransferase"/>
</dbReference>
<evidence type="ECO:0000313" key="3">
    <source>
        <dbReference type="Proteomes" id="UP001597285"/>
    </source>
</evidence>
<dbReference type="Gene3D" id="3.40.630.30">
    <property type="match status" value="1"/>
</dbReference>
<dbReference type="InterPro" id="IPR000182">
    <property type="entry name" value="GNAT_dom"/>
</dbReference>
<evidence type="ECO:0000259" key="1">
    <source>
        <dbReference type="PROSITE" id="PS51186"/>
    </source>
</evidence>
<accession>A0ABW4NQ57</accession>